<organism evidence="2 3">
    <name type="scientific">Musa troglodytarum</name>
    <name type="common">fe'i banana</name>
    <dbReference type="NCBI Taxonomy" id="320322"/>
    <lineage>
        <taxon>Eukaryota</taxon>
        <taxon>Viridiplantae</taxon>
        <taxon>Streptophyta</taxon>
        <taxon>Embryophyta</taxon>
        <taxon>Tracheophyta</taxon>
        <taxon>Spermatophyta</taxon>
        <taxon>Magnoliopsida</taxon>
        <taxon>Liliopsida</taxon>
        <taxon>Zingiberales</taxon>
        <taxon>Musaceae</taxon>
        <taxon>Musa</taxon>
    </lineage>
</organism>
<keyword evidence="3" id="KW-1185">Reference proteome</keyword>
<proteinExistence type="predicted"/>
<dbReference type="AlphaFoldDB" id="A0A9E7GDE1"/>
<dbReference type="EMBL" id="CP097508">
    <property type="protein sequence ID" value="URE11113.1"/>
    <property type="molecule type" value="Genomic_DNA"/>
</dbReference>
<accession>A0A9E7GDE1</accession>
<feature type="region of interest" description="Disordered" evidence="1">
    <location>
        <begin position="46"/>
        <end position="78"/>
    </location>
</feature>
<sequence length="78" mass="8718">MVAIRVTAQWTDRWAPQHLCRSFCEAESSPSASLCSALLHVAVIEKPTSMEDTGPTLRRRTESTRSSTDSSRHKDDID</sequence>
<protein>
    <submittedName>
        <fullName evidence="2">Uncharacterized protein</fullName>
    </submittedName>
</protein>
<gene>
    <name evidence="2" type="ORF">MUK42_07598</name>
</gene>
<evidence type="ECO:0000313" key="3">
    <source>
        <dbReference type="Proteomes" id="UP001055439"/>
    </source>
</evidence>
<evidence type="ECO:0000256" key="1">
    <source>
        <dbReference type="SAM" id="MobiDB-lite"/>
    </source>
</evidence>
<dbReference type="Proteomes" id="UP001055439">
    <property type="component" value="Chromosome 6"/>
</dbReference>
<name>A0A9E7GDE1_9LILI</name>
<reference evidence="2" key="1">
    <citation type="submission" date="2022-05" db="EMBL/GenBank/DDBJ databases">
        <title>The Musa troglodytarum L. genome provides insights into the mechanism of non-climacteric behaviour and enrichment of carotenoids.</title>
        <authorList>
            <person name="Wang J."/>
        </authorList>
    </citation>
    <scope>NUCLEOTIDE SEQUENCE</scope>
    <source>
        <tissue evidence="2">Leaf</tissue>
    </source>
</reference>
<evidence type="ECO:0000313" key="2">
    <source>
        <dbReference type="EMBL" id="URE11113.1"/>
    </source>
</evidence>